<dbReference type="Proteomes" id="UP000664144">
    <property type="component" value="Unassembled WGS sequence"/>
</dbReference>
<dbReference type="SUPFAM" id="SSF54975">
    <property type="entry name" value="Acylphosphatase/BLUF domain-like"/>
    <property type="match status" value="1"/>
</dbReference>
<reference evidence="2" key="1">
    <citation type="submission" date="2021-03" db="EMBL/GenBank/DDBJ databases">
        <authorList>
            <person name="Kim M.K."/>
        </authorList>
    </citation>
    <scope>NUCLEOTIDE SEQUENCE</scope>
    <source>
        <strain evidence="2">BT186</strain>
    </source>
</reference>
<feature type="domain" description="BLUF" evidence="1">
    <location>
        <begin position="1"/>
        <end position="92"/>
    </location>
</feature>
<keyword evidence="3" id="KW-1185">Reference proteome</keyword>
<comment type="caution">
    <text evidence="2">The sequence shown here is derived from an EMBL/GenBank/DDBJ whole genome shotgun (WGS) entry which is preliminary data.</text>
</comment>
<evidence type="ECO:0000313" key="2">
    <source>
        <dbReference type="EMBL" id="MBO0356391.1"/>
    </source>
</evidence>
<dbReference type="EMBL" id="JAFLQZ010000001">
    <property type="protein sequence ID" value="MBO0356391.1"/>
    <property type="molecule type" value="Genomic_DNA"/>
</dbReference>
<organism evidence="2 3">
    <name type="scientific">Hymenobacter telluris</name>
    <dbReference type="NCBI Taxonomy" id="2816474"/>
    <lineage>
        <taxon>Bacteria</taxon>
        <taxon>Pseudomonadati</taxon>
        <taxon>Bacteroidota</taxon>
        <taxon>Cytophagia</taxon>
        <taxon>Cytophagales</taxon>
        <taxon>Hymenobacteraceae</taxon>
        <taxon>Hymenobacter</taxon>
    </lineage>
</organism>
<dbReference type="SMART" id="SM01034">
    <property type="entry name" value="BLUF"/>
    <property type="match status" value="1"/>
</dbReference>
<accession>A0A939ET09</accession>
<evidence type="ECO:0000313" key="3">
    <source>
        <dbReference type="Proteomes" id="UP000664144"/>
    </source>
</evidence>
<dbReference type="GO" id="GO:0009882">
    <property type="term" value="F:blue light photoreceptor activity"/>
    <property type="evidence" value="ECO:0007669"/>
    <property type="project" value="InterPro"/>
</dbReference>
<dbReference type="InterPro" id="IPR007024">
    <property type="entry name" value="BLUF_domain"/>
</dbReference>
<dbReference type="AlphaFoldDB" id="A0A939ET09"/>
<evidence type="ECO:0000259" key="1">
    <source>
        <dbReference type="PROSITE" id="PS50925"/>
    </source>
</evidence>
<dbReference type="GO" id="GO:0071949">
    <property type="term" value="F:FAD binding"/>
    <property type="evidence" value="ECO:0007669"/>
    <property type="project" value="InterPro"/>
</dbReference>
<dbReference type="PROSITE" id="PS50925">
    <property type="entry name" value="BLUF"/>
    <property type="match status" value="1"/>
</dbReference>
<protein>
    <submittedName>
        <fullName evidence="2">BLUF domain-containing protein</fullName>
    </submittedName>
</protein>
<proteinExistence type="predicted"/>
<dbReference type="Gene3D" id="3.30.70.100">
    <property type="match status" value="1"/>
</dbReference>
<gene>
    <name evidence="2" type="ORF">J0X19_00400</name>
</gene>
<dbReference type="Pfam" id="PF04940">
    <property type="entry name" value="BLUF"/>
    <property type="match status" value="1"/>
</dbReference>
<sequence>MHHIMYMSSSVGVTDEYALKQILTRSRAKNEEHHITGMLVLSGDKWMQVLEGTREQVAAMFQTIKQDPRHSNVCKLADGPITQRAFADWSMGFTPASPGEFERIVGYFNPSQTGLPAPYLSQPANEVFELLKEFSAGQKDLF</sequence>
<name>A0A939ET09_9BACT</name>
<dbReference type="InterPro" id="IPR036046">
    <property type="entry name" value="Acylphosphatase-like_dom_sf"/>
</dbReference>